<reference evidence="9" key="2">
    <citation type="submission" date="2020-05" db="UniProtKB">
        <authorList>
            <consortium name="EnsemblMetazoa"/>
        </authorList>
    </citation>
    <scope>IDENTIFICATION</scope>
    <source>
        <strain evidence="9">LVP_AGWG</strain>
    </source>
</reference>
<keyword evidence="4" id="KW-0653">Protein transport</keyword>
<reference evidence="9 10" key="1">
    <citation type="submission" date="2017-06" db="EMBL/GenBank/DDBJ databases">
        <title>Aedes aegypti genome working group (AGWG) sequencing and assembly.</title>
        <authorList>
            <consortium name="Aedes aegypti Genome Working Group (AGWG)"/>
            <person name="Matthews B.J."/>
        </authorList>
    </citation>
    <scope>NUCLEOTIDE SEQUENCE [LARGE SCALE GENOMIC DNA]</scope>
    <source>
        <strain evidence="9 10">LVP_AGWG</strain>
    </source>
</reference>
<dbReference type="PANTHER" id="PTHR13437">
    <property type="entry name" value="NUCLEOPORIN P58/P45 NUCLEOPORIN-LIKE PROTEIN 1"/>
    <property type="match status" value="1"/>
</dbReference>
<proteinExistence type="predicted"/>
<dbReference type="OrthoDB" id="2538017at2759"/>
<dbReference type="GO" id="GO:0017056">
    <property type="term" value="F:structural constituent of nuclear pore"/>
    <property type="evidence" value="ECO:0007669"/>
    <property type="project" value="InterPro"/>
</dbReference>
<dbReference type="InParanoid" id="A0A1S4EXK4"/>
<dbReference type="EnsemblMetazoa" id="AAEL001029-RA">
    <property type="protein sequence ID" value="AAEL001029-PA"/>
    <property type="gene ID" value="AAEL001029"/>
</dbReference>
<evidence type="ECO:0000313" key="9">
    <source>
        <dbReference type="EnsemblMetazoa" id="AAEL001029-PA"/>
    </source>
</evidence>
<evidence type="ECO:0000313" key="10">
    <source>
        <dbReference type="Proteomes" id="UP000008820"/>
    </source>
</evidence>
<evidence type="ECO:0000256" key="7">
    <source>
        <dbReference type="ARBA" id="ARBA00023242"/>
    </source>
</evidence>
<dbReference type="GO" id="GO:0051028">
    <property type="term" value="P:mRNA transport"/>
    <property type="evidence" value="ECO:0007669"/>
    <property type="project" value="UniProtKB-KW"/>
</dbReference>
<organism evidence="9 10">
    <name type="scientific">Aedes aegypti</name>
    <name type="common">Yellowfever mosquito</name>
    <name type="synonym">Culex aegypti</name>
    <dbReference type="NCBI Taxonomy" id="7159"/>
    <lineage>
        <taxon>Eukaryota</taxon>
        <taxon>Metazoa</taxon>
        <taxon>Ecdysozoa</taxon>
        <taxon>Arthropoda</taxon>
        <taxon>Hexapoda</taxon>
        <taxon>Insecta</taxon>
        <taxon>Pterygota</taxon>
        <taxon>Neoptera</taxon>
        <taxon>Endopterygota</taxon>
        <taxon>Diptera</taxon>
        <taxon>Nematocera</taxon>
        <taxon>Culicoidea</taxon>
        <taxon>Culicidae</taxon>
        <taxon>Culicinae</taxon>
        <taxon>Aedini</taxon>
        <taxon>Aedes</taxon>
        <taxon>Stegomyia</taxon>
    </lineage>
</organism>
<dbReference type="GO" id="GO:0015031">
    <property type="term" value="P:protein transport"/>
    <property type="evidence" value="ECO:0007669"/>
    <property type="project" value="UniProtKB-KW"/>
</dbReference>
<dbReference type="InterPro" id="IPR024882">
    <property type="entry name" value="NUP58/p45/49"/>
</dbReference>
<keyword evidence="10" id="KW-1185">Reference proteome</keyword>
<protein>
    <submittedName>
        <fullName evidence="9">Uncharacterized protein</fullName>
    </submittedName>
</protein>
<sequence>MSGFSFGTPTTSAPAFSFATPAASTTAVPTAASAAPAVTGFAFGATPTASITALPTTAAPAFGALATKPATSVTPLAATAVAAAAPAFSFGGGTSTTPATTTTTSTGFALPGASAAATAPALGTGLSFGATAATASTSAAPTLSLGGGFGAAFGAPKAATATTVTTTVATTSTGGLGKPVGLGGVDINATAPKSVEGKPDSTKAKEFQVPQEIVNTVEQLKEYIKKQKSFSSDIARTSSRKLYNVSSEISRLNWSLIDISNSVTNNQSAIKLLRAETANIIQQADMAQRTHDTPAGLQFENTMPLQYFIELIQKYESDLLNLKQQVELTEKHMQSLTVPQHFTATDLKRGLQQIHESFIALAGRLHETHQKVETQKERYMNLRRYLLRDNTDVFDGQSSGQSTNQVRFTSAVSTGPTPFSPLMGPVNPGLVPKPTQESTLWPRSTGFGSASGSMMGMAGPSGMSGTGFGSALGGGVDSSGLGKTTFGDGSGAATTSTFGAGGFNLQTPPLGSKRNKH</sequence>
<keyword evidence="7" id="KW-0539">Nucleus</keyword>
<evidence type="ECO:0000256" key="3">
    <source>
        <dbReference type="ARBA" id="ARBA00022816"/>
    </source>
</evidence>
<accession>A0A1S4EXK4</accession>
<keyword evidence="6" id="KW-0906">Nuclear pore complex</keyword>
<dbReference type="Proteomes" id="UP000008820">
    <property type="component" value="Chromosome 3"/>
</dbReference>
<feature type="region of interest" description="Disordered" evidence="8">
    <location>
        <begin position="489"/>
        <end position="517"/>
    </location>
</feature>
<evidence type="ECO:0000256" key="2">
    <source>
        <dbReference type="ARBA" id="ARBA00022448"/>
    </source>
</evidence>
<dbReference type="GO" id="GO:0008139">
    <property type="term" value="F:nuclear localization sequence binding"/>
    <property type="evidence" value="ECO:0007669"/>
    <property type="project" value="InterPro"/>
</dbReference>
<dbReference type="Gene3D" id="6.10.140.1350">
    <property type="match status" value="1"/>
</dbReference>
<feature type="compositionally biased region" description="Low complexity" evidence="8">
    <location>
        <begin position="489"/>
        <end position="498"/>
    </location>
</feature>
<gene>
    <name evidence="9" type="primary">5579893</name>
</gene>
<name>A0A1S4EXK4_AEDAE</name>
<dbReference type="VEuPathDB" id="VectorBase:AAEL001029"/>
<keyword evidence="2" id="KW-0813">Transport</keyword>
<keyword evidence="3" id="KW-0509">mRNA transport</keyword>
<dbReference type="GO" id="GO:0005643">
    <property type="term" value="C:nuclear pore"/>
    <property type="evidence" value="ECO:0007669"/>
    <property type="project" value="UniProtKB-SubCell"/>
</dbReference>
<evidence type="ECO:0000256" key="5">
    <source>
        <dbReference type="ARBA" id="ARBA00023010"/>
    </source>
</evidence>
<dbReference type="Pfam" id="PF15967">
    <property type="entry name" value="Nucleoporin_FG2"/>
    <property type="match status" value="1"/>
</dbReference>
<evidence type="ECO:0000256" key="8">
    <source>
        <dbReference type="SAM" id="MobiDB-lite"/>
    </source>
</evidence>
<dbReference type="AlphaFoldDB" id="A0A1S4EXK4"/>
<comment type="subcellular location">
    <subcellularLocation>
        <location evidence="1">Nucleus</location>
        <location evidence="1">Nuclear pore complex</location>
    </subcellularLocation>
</comment>
<evidence type="ECO:0000256" key="6">
    <source>
        <dbReference type="ARBA" id="ARBA00023132"/>
    </source>
</evidence>
<evidence type="ECO:0000256" key="1">
    <source>
        <dbReference type="ARBA" id="ARBA00004567"/>
    </source>
</evidence>
<dbReference type="PANTHER" id="PTHR13437:SF2">
    <property type="entry name" value="NUCLEOPORIN P58_P45"/>
    <property type="match status" value="1"/>
</dbReference>
<keyword evidence="5" id="KW-0811">Translocation</keyword>
<evidence type="ECO:0000256" key="4">
    <source>
        <dbReference type="ARBA" id="ARBA00022927"/>
    </source>
</evidence>